<dbReference type="GO" id="GO:0016740">
    <property type="term" value="F:transferase activity"/>
    <property type="evidence" value="ECO:0007669"/>
    <property type="project" value="UniProtKB-UniRule"/>
</dbReference>
<comment type="similarity">
    <text evidence="10">Belongs to the ApbE family.</text>
</comment>
<evidence type="ECO:0000313" key="13">
    <source>
        <dbReference type="Proteomes" id="UP001431776"/>
    </source>
</evidence>
<feature type="binding site" evidence="11">
    <location>
        <position position="303"/>
    </location>
    <ligand>
        <name>Mg(2+)</name>
        <dbReference type="ChEBI" id="CHEBI:18420"/>
    </ligand>
</feature>
<dbReference type="Proteomes" id="UP001431776">
    <property type="component" value="Unassembled WGS sequence"/>
</dbReference>
<feature type="binding site" evidence="11">
    <location>
        <position position="180"/>
    </location>
    <ligand>
        <name>Mg(2+)</name>
        <dbReference type="ChEBI" id="CHEBI:18420"/>
    </ligand>
</feature>
<evidence type="ECO:0000256" key="11">
    <source>
        <dbReference type="PIRSR" id="PIRSR006268-2"/>
    </source>
</evidence>
<gene>
    <name evidence="12" type="ORF">QJ522_11070</name>
</gene>
<keyword evidence="4 10" id="KW-0808">Transferase</keyword>
<evidence type="ECO:0000256" key="10">
    <source>
        <dbReference type="PIRNR" id="PIRNR006268"/>
    </source>
</evidence>
<dbReference type="EC" id="2.7.1.180" evidence="1 10"/>
<evidence type="ECO:0000256" key="4">
    <source>
        <dbReference type="ARBA" id="ARBA00022679"/>
    </source>
</evidence>
<comment type="caution">
    <text evidence="12">The sequence shown here is derived from an EMBL/GenBank/DDBJ whole genome shotgun (WGS) entry which is preliminary data.</text>
</comment>
<protein>
    <recommendedName>
        <fullName evidence="2 10">FAD:protein FMN transferase</fullName>
        <ecNumber evidence="1 10">2.7.1.180</ecNumber>
    </recommendedName>
    <alternativeName>
        <fullName evidence="8 10">Flavin transferase</fullName>
    </alternativeName>
</protein>
<dbReference type="EMBL" id="JASCXX010000011">
    <property type="protein sequence ID" value="MDI6449585.1"/>
    <property type="molecule type" value="Genomic_DNA"/>
</dbReference>
<evidence type="ECO:0000256" key="8">
    <source>
        <dbReference type="ARBA" id="ARBA00031306"/>
    </source>
</evidence>
<dbReference type="PIRSF" id="PIRSF006268">
    <property type="entry name" value="ApbE"/>
    <property type="match status" value="1"/>
</dbReference>
<reference evidence="12" key="1">
    <citation type="submission" date="2023-05" db="EMBL/GenBank/DDBJ databases">
        <title>Anaerotaeda fermentans gen. nov., sp. nov., a novel anaerobic planctomycete of the new family within the order Sedimentisphaerales isolated from Taman Peninsula, Russia.</title>
        <authorList>
            <person name="Khomyakova M.A."/>
            <person name="Merkel A.Y."/>
            <person name="Slobodkin A.I."/>
        </authorList>
    </citation>
    <scope>NUCLEOTIDE SEQUENCE</scope>
    <source>
        <strain evidence="12">M17dextr</strain>
    </source>
</reference>
<dbReference type="InterPro" id="IPR024932">
    <property type="entry name" value="ApbE"/>
</dbReference>
<organism evidence="12 13">
    <name type="scientific">Anaerobaca lacustris</name>
    <dbReference type="NCBI Taxonomy" id="3044600"/>
    <lineage>
        <taxon>Bacteria</taxon>
        <taxon>Pseudomonadati</taxon>
        <taxon>Planctomycetota</taxon>
        <taxon>Phycisphaerae</taxon>
        <taxon>Sedimentisphaerales</taxon>
        <taxon>Anaerobacaceae</taxon>
        <taxon>Anaerobaca</taxon>
    </lineage>
</organism>
<comment type="cofactor">
    <cofactor evidence="11">
        <name>Mg(2+)</name>
        <dbReference type="ChEBI" id="CHEBI:18420"/>
    </cofactor>
    <cofactor evidence="11">
        <name>Mn(2+)</name>
        <dbReference type="ChEBI" id="CHEBI:29035"/>
    </cofactor>
    <text evidence="11">Magnesium. Can also use manganese.</text>
</comment>
<dbReference type="Gene3D" id="3.10.520.10">
    <property type="entry name" value="ApbE-like domains"/>
    <property type="match status" value="1"/>
</dbReference>
<evidence type="ECO:0000256" key="2">
    <source>
        <dbReference type="ARBA" id="ARBA00016337"/>
    </source>
</evidence>
<dbReference type="SUPFAM" id="SSF143631">
    <property type="entry name" value="ApbE-like"/>
    <property type="match status" value="1"/>
</dbReference>
<keyword evidence="6 10" id="KW-0274">FAD</keyword>
<proteinExistence type="inferred from homology"/>
<evidence type="ECO:0000256" key="9">
    <source>
        <dbReference type="ARBA" id="ARBA00048540"/>
    </source>
</evidence>
<evidence type="ECO:0000256" key="3">
    <source>
        <dbReference type="ARBA" id="ARBA00022630"/>
    </source>
</evidence>
<dbReference type="Pfam" id="PF02424">
    <property type="entry name" value="ApbE"/>
    <property type="match status" value="1"/>
</dbReference>
<evidence type="ECO:0000313" key="12">
    <source>
        <dbReference type="EMBL" id="MDI6449585.1"/>
    </source>
</evidence>
<keyword evidence="7 10" id="KW-0460">Magnesium</keyword>
<dbReference type="AlphaFoldDB" id="A0AAW6TYA0"/>
<evidence type="ECO:0000256" key="7">
    <source>
        <dbReference type="ARBA" id="ARBA00022842"/>
    </source>
</evidence>
<evidence type="ECO:0000256" key="6">
    <source>
        <dbReference type="ARBA" id="ARBA00022827"/>
    </source>
</evidence>
<dbReference type="PANTHER" id="PTHR30040">
    <property type="entry name" value="THIAMINE BIOSYNTHESIS LIPOPROTEIN APBE"/>
    <property type="match status" value="1"/>
</dbReference>
<keyword evidence="13" id="KW-1185">Reference proteome</keyword>
<dbReference type="RefSeq" id="WP_349244991.1">
    <property type="nucleotide sequence ID" value="NZ_JASCXX010000011.1"/>
</dbReference>
<name>A0AAW6TYA0_9BACT</name>
<evidence type="ECO:0000256" key="5">
    <source>
        <dbReference type="ARBA" id="ARBA00022723"/>
    </source>
</evidence>
<accession>A0AAW6TYA0</accession>
<keyword evidence="5 10" id="KW-0479">Metal-binding</keyword>
<evidence type="ECO:0000256" key="1">
    <source>
        <dbReference type="ARBA" id="ARBA00011955"/>
    </source>
</evidence>
<keyword evidence="3 10" id="KW-0285">Flavoprotein</keyword>
<dbReference type="InterPro" id="IPR003374">
    <property type="entry name" value="ApbE-like_sf"/>
</dbReference>
<comment type="catalytic activity">
    <reaction evidence="9 10">
        <text>L-threonyl-[protein] + FAD = FMN-L-threonyl-[protein] + AMP + H(+)</text>
        <dbReference type="Rhea" id="RHEA:36847"/>
        <dbReference type="Rhea" id="RHEA-COMP:11060"/>
        <dbReference type="Rhea" id="RHEA-COMP:11061"/>
        <dbReference type="ChEBI" id="CHEBI:15378"/>
        <dbReference type="ChEBI" id="CHEBI:30013"/>
        <dbReference type="ChEBI" id="CHEBI:57692"/>
        <dbReference type="ChEBI" id="CHEBI:74257"/>
        <dbReference type="ChEBI" id="CHEBI:456215"/>
        <dbReference type="EC" id="2.7.1.180"/>
    </reaction>
</comment>
<dbReference type="GO" id="GO:0046872">
    <property type="term" value="F:metal ion binding"/>
    <property type="evidence" value="ECO:0007669"/>
    <property type="project" value="UniProtKB-UniRule"/>
</dbReference>
<feature type="binding site" evidence="11">
    <location>
        <position position="299"/>
    </location>
    <ligand>
        <name>Mg(2+)</name>
        <dbReference type="ChEBI" id="CHEBI:18420"/>
    </ligand>
</feature>
<dbReference type="PANTHER" id="PTHR30040:SF2">
    <property type="entry name" value="FAD:PROTEIN FMN TRANSFERASE"/>
    <property type="match status" value="1"/>
</dbReference>
<sequence>MRNTGRSIAVGVLCLLLGAALYVGLQPSEAVQVDSGFKVVMGTFSRAVAIASSEKAGQAAIAAAFGEQRRVDELMSYHNPDSELNTVNRDAYQRAVEVDEATFEVLERALHFSELSGGAFDVTIGALGELWRRAAATDTVPTEAEIAEAKSRVGYDKLRLDPAARTVRFAVEGVKIDLGGIAKGFAIDKAVEAMKAAGAVGGMVDIGGDIRCFGRPPQGQQTWRAGLQDPNVAPDDMAAGKPLFVLEVLDRAVTTSGDYRRFATVKGQRQSHIMDTRSGRGADALASVTIIAPDATSADALATAVSVLGLEKGLALIEQVPDTEAILIPHQPDANPVFSSGARAYVQ</sequence>